<protein>
    <submittedName>
        <fullName evidence="2">Phage holin family protein</fullName>
    </submittedName>
</protein>
<gene>
    <name evidence="2" type="ORF">OO014_10175</name>
</gene>
<proteinExistence type="predicted"/>
<dbReference type="PANTHER" id="PTHR37309">
    <property type="entry name" value="SLR0284 PROTEIN"/>
    <property type="match status" value="1"/>
</dbReference>
<evidence type="ECO:0000313" key="3">
    <source>
        <dbReference type="Proteomes" id="UP001150259"/>
    </source>
</evidence>
<evidence type="ECO:0000256" key="1">
    <source>
        <dbReference type="SAM" id="Phobius"/>
    </source>
</evidence>
<dbReference type="RefSeq" id="WP_272462202.1">
    <property type="nucleotide sequence ID" value="NZ_JAPFQL010000038.1"/>
</dbReference>
<keyword evidence="1" id="KW-0472">Membrane</keyword>
<keyword evidence="3" id="KW-1185">Reference proteome</keyword>
<comment type="caution">
    <text evidence="2">The sequence shown here is derived from an EMBL/GenBank/DDBJ whole genome shotgun (WGS) entry which is preliminary data.</text>
</comment>
<reference evidence="2 3" key="1">
    <citation type="submission" date="2022-11" db="EMBL/GenBank/DDBJ databases">
        <title>Anaerobic phenanthrene biodegradation by a DNRA strain PheN6.</title>
        <authorList>
            <person name="Zhang Z."/>
        </authorList>
    </citation>
    <scope>NUCLEOTIDE SEQUENCE [LARGE SCALE GENOMIC DNA]</scope>
    <source>
        <strain evidence="2 3">PheN6</strain>
    </source>
</reference>
<keyword evidence="1" id="KW-0812">Transmembrane</keyword>
<dbReference type="Proteomes" id="UP001150259">
    <property type="component" value="Unassembled WGS sequence"/>
</dbReference>
<feature type="transmembrane region" description="Helical" evidence="1">
    <location>
        <begin position="66"/>
        <end position="90"/>
    </location>
</feature>
<keyword evidence="1" id="KW-1133">Transmembrane helix</keyword>
<feature type="transmembrane region" description="Helical" evidence="1">
    <location>
        <begin position="102"/>
        <end position="123"/>
    </location>
</feature>
<dbReference type="Pfam" id="PF04020">
    <property type="entry name" value="Phage_holin_4_2"/>
    <property type="match status" value="1"/>
</dbReference>
<dbReference type="InterPro" id="IPR007165">
    <property type="entry name" value="Phage_holin_4_2"/>
</dbReference>
<feature type="transmembrane region" description="Helical" evidence="1">
    <location>
        <begin position="35"/>
        <end position="54"/>
    </location>
</feature>
<dbReference type="EMBL" id="JAPFQL010000038">
    <property type="protein sequence ID" value="MDC5697625.1"/>
    <property type="molecule type" value="Genomic_DNA"/>
</dbReference>
<sequence length="127" mass="14011">MLLNFVIKTVINGVALWIAALLVDGITFGDSADTASIVRTVLLVALIFGVLNTFVRPIAKLVSMPFIILTLGLFVFIINALMLQLTSWLADKFDLAFHVESFFWDAILGSLIITFVSMILGFFNPKD</sequence>
<dbReference type="PANTHER" id="PTHR37309:SF1">
    <property type="entry name" value="SLR0284 PROTEIN"/>
    <property type="match status" value="1"/>
</dbReference>
<organism evidence="2 3">
    <name type="scientific">Intrasporangium calvum</name>
    <dbReference type="NCBI Taxonomy" id="53358"/>
    <lineage>
        <taxon>Bacteria</taxon>
        <taxon>Bacillati</taxon>
        <taxon>Actinomycetota</taxon>
        <taxon>Actinomycetes</taxon>
        <taxon>Micrococcales</taxon>
        <taxon>Intrasporangiaceae</taxon>
        <taxon>Intrasporangium</taxon>
    </lineage>
</organism>
<feature type="transmembrane region" description="Helical" evidence="1">
    <location>
        <begin position="5"/>
        <end position="23"/>
    </location>
</feature>
<accession>A0ABT5GHA3</accession>
<evidence type="ECO:0000313" key="2">
    <source>
        <dbReference type="EMBL" id="MDC5697625.1"/>
    </source>
</evidence>
<name>A0ABT5GHA3_9MICO</name>